<dbReference type="HOGENOM" id="CLU_195275_0_0_6"/>
<reference evidence="2 3" key="1">
    <citation type="journal article" date="2014" name="Gut Pathog.">
        <title>Gene clusters of Hafnia alvei strain FB1 important in survival and pathogenesis: a draft genome perspective.</title>
        <authorList>
            <person name="Tan J.Y."/>
            <person name="Yin W.F."/>
            <person name="Chan K.G."/>
        </authorList>
    </citation>
    <scope>NUCLEOTIDE SEQUENCE [LARGE SCALE GENOMIC DNA]</scope>
    <source>
        <strain evidence="2 3">FB1</strain>
    </source>
</reference>
<proteinExistence type="predicted"/>
<dbReference type="InterPro" id="IPR032303">
    <property type="entry name" value="YaiA"/>
</dbReference>
<evidence type="ECO:0000313" key="3">
    <source>
        <dbReference type="Proteomes" id="UP000029986"/>
    </source>
</evidence>
<dbReference type="NCBIfam" id="NF007698">
    <property type="entry name" value="PRK10380.1"/>
    <property type="match status" value="1"/>
</dbReference>
<dbReference type="OrthoDB" id="6429263at2"/>
<name>A0A097QZ30_HAFAL</name>
<feature type="compositionally biased region" description="Basic and acidic residues" evidence="1">
    <location>
        <begin position="44"/>
        <end position="63"/>
    </location>
</feature>
<dbReference type="eggNOG" id="ENOG5032ZKT">
    <property type="taxonomic scope" value="Bacteria"/>
</dbReference>
<organism evidence="2 3">
    <name type="scientific">Hafnia alvei FB1</name>
    <dbReference type="NCBI Taxonomy" id="1453496"/>
    <lineage>
        <taxon>Bacteria</taxon>
        <taxon>Pseudomonadati</taxon>
        <taxon>Pseudomonadota</taxon>
        <taxon>Gammaproteobacteria</taxon>
        <taxon>Enterobacterales</taxon>
        <taxon>Hafniaceae</taxon>
        <taxon>Hafnia</taxon>
    </lineage>
</organism>
<sequence length="63" mass="7364">MAGKPPYPRHADIVEVRKGTQGATEIWYELRADHPRPNTLISEHPTHQEALDAKRRYEDEKKE</sequence>
<evidence type="ECO:0000313" key="2">
    <source>
        <dbReference type="EMBL" id="AIU71746.1"/>
    </source>
</evidence>
<dbReference type="Pfam" id="PF16362">
    <property type="entry name" value="YaiA"/>
    <property type="match status" value="1"/>
</dbReference>
<dbReference type="Proteomes" id="UP000029986">
    <property type="component" value="Chromosome"/>
</dbReference>
<dbReference type="AlphaFoldDB" id="A0A097QZ30"/>
<accession>A0A097QZ30</accession>
<dbReference type="PATRIC" id="fig|1453496.5.peg.916"/>
<dbReference type="InterPro" id="IPR038462">
    <property type="entry name" value="YaiA-like_sf"/>
</dbReference>
<dbReference type="Gene3D" id="3.30.730.30">
    <property type="entry name" value="YaiA protein"/>
    <property type="match status" value="1"/>
</dbReference>
<evidence type="ECO:0000256" key="1">
    <source>
        <dbReference type="SAM" id="MobiDB-lite"/>
    </source>
</evidence>
<dbReference type="RefSeq" id="WP_025801596.1">
    <property type="nucleotide sequence ID" value="NZ_CP009706.1"/>
</dbReference>
<dbReference type="KEGG" id="hav:AT03_04590"/>
<keyword evidence="3" id="KW-1185">Reference proteome</keyword>
<evidence type="ECO:0008006" key="4">
    <source>
        <dbReference type="Google" id="ProtNLM"/>
    </source>
</evidence>
<feature type="region of interest" description="Disordered" evidence="1">
    <location>
        <begin position="36"/>
        <end position="63"/>
    </location>
</feature>
<gene>
    <name evidence="2" type="ORF">AT03_04590</name>
</gene>
<dbReference type="EMBL" id="CP009706">
    <property type="protein sequence ID" value="AIU71746.1"/>
    <property type="molecule type" value="Genomic_DNA"/>
</dbReference>
<protein>
    <recommendedName>
        <fullName evidence="4">Protein YaiA</fullName>
    </recommendedName>
</protein>